<keyword evidence="3" id="KW-0201">Cytochrome c-type biogenesis</keyword>
<feature type="transmembrane region" description="Helical" evidence="6">
    <location>
        <begin position="6"/>
        <end position="26"/>
    </location>
</feature>
<dbReference type="GO" id="GO:0017004">
    <property type="term" value="P:cytochrome complex assembly"/>
    <property type="evidence" value="ECO:0007669"/>
    <property type="project" value="UniProtKB-KW"/>
</dbReference>
<evidence type="ECO:0000256" key="2">
    <source>
        <dbReference type="ARBA" id="ARBA00022692"/>
    </source>
</evidence>
<dbReference type="InterPro" id="IPR002541">
    <property type="entry name" value="Cyt_c_assembly"/>
</dbReference>
<evidence type="ECO:0000256" key="5">
    <source>
        <dbReference type="ARBA" id="ARBA00023136"/>
    </source>
</evidence>
<dbReference type="GO" id="GO:0005886">
    <property type="term" value="C:plasma membrane"/>
    <property type="evidence" value="ECO:0007669"/>
    <property type="project" value="TreeGrafter"/>
</dbReference>
<keyword evidence="2 6" id="KW-0812">Transmembrane</keyword>
<dbReference type="PANTHER" id="PTHR30071">
    <property type="entry name" value="HEME EXPORTER PROTEIN C"/>
    <property type="match status" value="1"/>
</dbReference>
<dbReference type="Proteomes" id="UP000594464">
    <property type="component" value="Chromosome"/>
</dbReference>
<feature type="transmembrane region" description="Helical" evidence="6">
    <location>
        <begin position="216"/>
        <end position="235"/>
    </location>
</feature>
<accession>A0A7T0C3L7</accession>
<dbReference type="KEGG" id="nva:G3M78_11165"/>
<dbReference type="PANTHER" id="PTHR30071:SF1">
    <property type="entry name" value="CYTOCHROME B_B6 PROTEIN-RELATED"/>
    <property type="match status" value="1"/>
</dbReference>
<dbReference type="AlphaFoldDB" id="A0A7T0C3L7"/>
<dbReference type="Pfam" id="PF01578">
    <property type="entry name" value="Cytochrom_C_asm"/>
    <property type="match status" value="1"/>
</dbReference>
<sequence>MTKIAFNISVISYLCASVAFFIFLVYRKATLSNIANVLVGIGLVFHTLMIGLRSAETGHGPYTTSFEVAVFFSWVVVIGYSVTEWKYRIKDLGAFVIPVVFLSLFYSIFLSKDLPVQDSEAALWMTLHRALSVLGYGAFTVAFAVGVMYLIQENQVKSKKLGIMYFRMPSLEMLDTLNDKIIAIGFPLFTLGFMTGSIWNIKMDLPFFSWSAMKTWPLVLVWLVYGAVFFGRLAIGMRGKKAAQGAIFGFILVILTYLMHV</sequence>
<evidence type="ECO:0000256" key="4">
    <source>
        <dbReference type="ARBA" id="ARBA00022989"/>
    </source>
</evidence>
<feature type="transmembrane region" description="Helical" evidence="6">
    <location>
        <begin position="181"/>
        <end position="201"/>
    </location>
</feature>
<protein>
    <submittedName>
        <fullName evidence="8">Cytochrome c biogenesis protein CcsA</fullName>
    </submittedName>
</protein>
<evidence type="ECO:0000259" key="7">
    <source>
        <dbReference type="Pfam" id="PF01578"/>
    </source>
</evidence>
<feature type="transmembrane region" description="Helical" evidence="6">
    <location>
        <begin position="130"/>
        <end position="151"/>
    </location>
</feature>
<dbReference type="GO" id="GO:0020037">
    <property type="term" value="F:heme binding"/>
    <property type="evidence" value="ECO:0007669"/>
    <property type="project" value="InterPro"/>
</dbReference>
<dbReference type="EMBL" id="CP048620">
    <property type="protein sequence ID" value="QPJ65921.1"/>
    <property type="molecule type" value="Genomic_DNA"/>
</dbReference>
<feature type="transmembrane region" description="Helical" evidence="6">
    <location>
        <begin position="64"/>
        <end position="83"/>
    </location>
</feature>
<gene>
    <name evidence="8" type="primary">ccsA</name>
    <name evidence="8" type="ORF">G3M78_11165</name>
</gene>
<feature type="transmembrane region" description="Helical" evidence="6">
    <location>
        <begin position="33"/>
        <end position="52"/>
    </location>
</feature>
<evidence type="ECO:0000313" key="8">
    <source>
        <dbReference type="EMBL" id="QPJ65921.1"/>
    </source>
</evidence>
<evidence type="ECO:0000256" key="1">
    <source>
        <dbReference type="ARBA" id="ARBA00004141"/>
    </source>
</evidence>
<feature type="transmembrane region" description="Helical" evidence="6">
    <location>
        <begin position="92"/>
        <end position="110"/>
    </location>
</feature>
<keyword evidence="5 6" id="KW-0472">Membrane</keyword>
<reference evidence="9" key="1">
    <citation type="submission" date="2020-02" db="EMBL/GenBank/DDBJ databases">
        <title>Genomic and physiological characterization of two novel Nitrospinaceae genera.</title>
        <authorList>
            <person name="Mueller A.J."/>
            <person name="Jung M.-Y."/>
            <person name="Strachan C.R."/>
            <person name="Herbold C.W."/>
            <person name="Kirkegaard R.H."/>
            <person name="Daims H."/>
        </authorList>
    </citation>
    <scope>NUCLEOTIDE SEQUENCE [LARGE SCALE GENOMIC DNA]</scope>
</reference>
<proteinExistence type="predicted"/>
<feature type="transmembrane region" description="Helical" evidence="6">
    <location>
        <begin position="242"/>
        <end position="260"/>
    </location>
</feature>
<organism evidence="8 9">
    <name type="scientific">Candidatus Nitrohelix vancouverensis</name>
    <dbReference type="NCBI Taxonomy" id="2705534"/>
    <lineage>
        <taxon>Bacteria</taxon>
        <taxon>Pseudomonadati</taxon>
        <taxon>Nitrospinota/Tectimicrobiota group</taxon>
        <taxon>Nitrospinota</taxon>
        <taxon>Nitrospinia</taxon>
        <taxon>Nitrospinales</taxon>
        <taxon>Nitrospinaceae</taxon>
        <taxon>Candidatus Nitrohelix</taxon>
    </lineage>
</organism>
<keyword evidence="4 6" id="KW-1133">Transmembrane helix</keyword>
<name>A0A7T0C3L7_9BACT</name>
<comment type="subcellular location">
    <subcellularLocation>
        <location evidence="1">Membrane</location>
        <topology evidence="1">Multi-pass membrane protein</topology>
    </subcellularLocation>
</comment>
<evidence type="ECO:0000256" key="6">
    <source>
        <dbReference type="SAM" id="Phobius"/>
    </source>
</evidence>
<feature type="domain" description="Cytochrome c assembly protein" evidence="7">
    <location>
        <begin position="67"/>
        <end position="259"/>
    </location>
</feature>
<evidence type="ECO:0000313" key="9">
    <source>
        <dbReference type="Proteomes" id="UP000594464"/>
    </source>
</evidence>
<dbReference type="InterPro" id="IPR045062">
    <property type="entry name" value="Cyt_c_biogenesis_CcsA/CcmC"/>
</dbReference>
<evidence type="ECO:0000256" key="3">
    <source>
        <dbReference type="ARBA" id="ARBA00022748"/>
    </source>
</evidence>